<dbReference type="InterPro" id="IPR005123">
    <property type="entry name" value="Oxoglu/Fe-dep_dioxygenase_dom"/>
</dbReference>
<dbReference type="InterPro" id="IPR044861">
    <property type="entry name" value="IPNS-like_FE2OG_OXY"/>
</dbReference>
<gene>
    <name evidence="8" type="ORF">RDI58_023200</name>
</gene>
<reference evidence="8 9" key="1">
    <citation type="submission" date="2024-02" db="EMBL/GenBank/DDBJ databases">
        <title>de novo genome assembly of Solanum bulbocastanum strain 11H21.</title>
        <authorList>
            <person name="Hosaka A.J."/>
        </authorList>
    </citation>
    <scope>NUCLEOTIDE SEQUENCE [LARGE SCALE GENOMIC DNA]</scope>
    <source>
        <tissue evidence="8">Young leaves</tissue>
    </source>
</reference>
<keyword evidence="5" id="KW-0408">Iron</keyword>
<feature type="domain" description="Fe2OG dioxygenase" evidence="7">
    <location>
        <begin position="221"/>
        <end position="321"/>
    </location>
</feature>
<dbReference type="Pfam" id="PF14226">
    <property type="entry name" value="DIOX_N"/>
    <property type="match status" value="1"/>
</dbReference>
<evidence type="ECO:0000313" key="8">
    <source>
        <dbReference type="EMBL" id="KAK6781016.1"/>
    </source>
</evidence>
<name>A0AAN8Y6W4_SOLBU</name>
<dbReference type="Pfam" id="PF03171">
    <property type="entry name" value="2OG-FeII_Oxy"/>
    <property type="match status" value="2"/>
</dbReference>
<dbReference type="GO" id="GO:0002238">
    <property type="term" value="P:response to molecule of fungal origin"/>
    <property type="evidence" value="ECO:0007669"/>
    <property type="project" value="UniProtKB-ARBA"/>
</dbReference>
<dbReference type="InterPro" id="IPR026992">
    <property type="entry name" value="DIOX_N"/>
</dbReference>
<keyword evidence="3" id="KW-0847">Vitamin C</keyword>
<feature type="domain" description="Fe2OG dioxygenase" evidence="7">
    <location>
        <begin position="543"/>
        <end position="646"/>
    </location>
</feature>
<dbReference type="GO" id="GO:0046872">
    <property type="term" value="F:metal ion binding"/>
    <property type="evidence" value="ECO:0007669"/>
    <property type="project" value="UniProtKB-KW"/>
</dbReference>
<dbReference type="GO" id="GO:0009805">
    <property type="term" value="P:coumarin biosynthetic process"/>
    <property type="evidence" value="ECO:0007669"/>
    <property type="project" value="UniProtKB-ARBA"/>
</dbReference>
<evidence type="ECO:0000259" key="7">
    <source>
        <dbReference type="PROSITE" id="PS51471"/>
    </source>
</evidence>
<dbReference type="PANTHER" id="PTHR10209">
    <property type="entry name" value="OXIDOREDUCTASE, 2OG-FE II OXYGENASE FAMILY PROTEIN"/>
    <property type="match status" value="1"/>
</dbReference>
<keyword evidence="9" id="KW-1185">Reference proteome</keyword>
<dbReference type="InterPro" id="IPR027443">
    <property type="entry name" value="IPNS-like_sf"/>
</dbReference>
<evidence type="ECO:0000256" key="4">
    <source>
        <dbReference type="ARBA" id="ARBA00023002"/>
    </source>
</evidence>
<dbReference type="EMBL" id="JBANQN010000009">
    <property type="protein sequence ID" value="KAK6781016.1"/>
    <property type="molecule type" value="Genomic_DNA"/>
</dbReference>
<dbReference type="SUPFAM" id="SSF51197">
    <property type="entry name" value="Clavaminate synthase-like"/>
    <property type="match status" value="2"/>
</dbReference>
<feature type="compositionally biased region" description="Polar residues" evidence="6">
    <location>
        <begin position="358"/>
        <end position="369"/>
    </location>
</feature>
<dbReference type="PROSITE" id="PS51471">
    <property type="entry name" value="FE2OG_OXY"/>
    <property type="match status" value="2"/>
</dbReference>
<evidence type="ECO:0000256" key="2">
    <source>
        <dbReference type="ARBA" id="ARBA00022723"/>
    </source>
</evidence>
<protein>
    <recommendedName>
        <fullName evidence="7">Fe2OG dioxygenase domain-containing protein</fullName>
    </recommendedName>
</protein>
<dbReference type="PANTHER" id="PTHR10209:SF819">
    <property type="entry name" value="DESACETOXYVINDOLINE 4-HYDROXYLASE"/>
    <property type="match status" value="1"/>
</dbReference>
<dbReference type="AlphaFoldDB" id="A0AAN8Y6W4"/>
<feature type="region of interest" description="Disordered" evidence="6">
    <location>
        <begin position="347"/>
        <end position="372"/>
    </location>
</feature>
<evidence type="ECO:0000256" key="1">
    <source>
        <dbReference type="ARBA" id="ARBA00008056"/>
    </source>
</evidence>
<keyword evidence="4" id="KW-0560">Oxidoreductase</keyword>
<proteinExistence type="inferred from homology"/>
<evidence type="ECO:0000256" key="6">
    <source>
        <dbReference type="SAM" id="MobiDB-lite"/>
    </source>
</evidence>
<dbReference type="Proteomes" id="UP001371456">
    <property type="component" value="Unassembled WGS sequence"/>
</dbReference>
<dbReference type="FunFam" id="2.60.120.330:FF:000005">
    <property type="entry name" value="1-aminocyclopropane-1-carboxylate oxidase homolog 1"/>
    <property type="match status" value="2"/>
</dbReference>
<comment type="caution">
    <text evidence="8">The sequence shown here is derived from an EMBL/GenBank/DDBJ whole genome shotgun (WGS) entry which is preliminary data.</text>
</comment>
<sequence>MIGLNNGRTEQYDSSEYDREREVQAFDDSKAGVKGLVDGGVTRLPRIFLHNQYVAEMKSDSEIVTKFSIPVIDFEGLGKSAVQRADIVRGIKNACEKWGFFQVVHHEIPSIVMEKVIEDVRHFHEQDSEVKKEFYSRDVTRKFSYNSNFDLHKTRAANWRDTLSLVVAPNPPDPREMAEVCRDVLIKYAEYVMKLGDTLFELVSEALGLNLNHLKDMECAKGLVLACHYYPTCPEPDLTLGLSSHTDGGFLTILLQDQVGGLQVFHENRWFDVPSLPGALIVNIGDLMQLITNDKFKSIHHRVLATNAGPRISVASLFIMNFQEGSGSGLYGPIKELLSEESPPVYRETSRKEPSKMAGSNNGRTQLVDSSEYDRRSEVQAFDDSKVGVKGLLDAGITKLPRMFLHNQPVIEKKSDSDAITKMSIPIVHHEIPSSVMEKVLEGVRHFHEQDPEVKKQFYSRDVTRKFTNNTNYDLHKASTANWRDTLYCVMAPSPPDPEEIPEVCRDVLIKYTEYVMKLGFTLYELLFEALGLNSNHLEDIECAEGLFLAGHYYPAFPEPEFTLGLNGHTDSRFLTILLQDQIGGLQVFHENKWVDVPFLPGALIVNIEDLMQLNTNDKFSSVLHCVLAKIVGPRISVACLFRMQFQEGSESRLYGPIKELLSEENPPMYREPSRNEYVAYLYNKGLDGTSLLSNISNYRNSDRL</sequence>
<accession>A0AAN8Y6W4</accession>
<organism evidence="8 9">
    <name type="scientific">Solanum bulbocastanum</name>
    <name type="common">Wild potato</name>
    <dbReference type="NCBI Taxonomy" id="147425"/>
    <lineage>
        <taxon>Eukaryota</taxon>
        <taxon>Viridiplantae</taxon>
        <taxon>Streptophyta</taxon>
        <taxon>Embryophyta</taxon>
        <taxon>Tracheophyta</taxon>
        <taxon>Spermatophyta</taxon>
        <taxon>Magnoliopsida</taxon>
        <taxon>eudicotyledons</taxon>
        <taxon>Gunneridae</taxon>
        <taxon>Pentapetalae</taxon>
        <taxon>asterids</taxon>
        <taxon>lamiids</taxon>
        <taxon>Solanales</taxon>
        <taxon>Solanaceae</taxon>
        <taxon>Solanoideae</taxon>
        <taxon>Solaneae</taxon>
        <taxon>Solanum</taxon>
    </lineage>
</organism>
<evidence type="ECO:0000313" key="9">
    <source>
        <dbReference type="Proteomes" id="UP001371456"/>
    </source>
</evidence>
<evidence type="ECO:0000256" key="5">
    <source>
        <dbReference type="ARBA" id="ARBA00023004"/>
    </source>
</evidence>
<dbReference type="GO" id="GO:0031418">
    <property type="term" value="F:L-ascorbic acid binding"/>
    <property type="evidence" value="ECO:0007669"/>
    <property type="project" value="UniProtKB-KW"/>
</dbReference>
<evidence type="ECO:0000256" key="3">
    <source>
        <dbReference type="ARBA" id="ARBA00022896"/>
    </source>
</evidence>
<keyword evidence="2" id="KW-0479">Metal-binding</keyword>
<dbReference type="Gene3D" id="2.60.120.330">
    <property type="entry name" value="B-lactam Antibiotic, Isopenicillin N Synthase, Chain"/>
    <property type="match status" value="2"/>
</dbReference>
<dbReference type="GO" id="GO:0016706">
    <property type="term" value="F:2-oxoglutarate-dependent dioxygenase activity"/>
    <property type="evidence" value="ECO:0007669"/>
    <property type="project" value="UniProtKB-ARBA"/>
</dbReference>
<comment type="similarity">
    <text evidence="1">Belongs to the iron/ascorbate-dependent oxidoreductase family.</text>
</comment>